<evidence type="ECO:0000256" key="7">
    <source>
        <dbReference type="ARBA" id="ARBA00022840"/>
    </source>
</evidence>
<dbReference type="PANTHER" id="PTHR24421">
    <property type="entry name" value="NITRATE/NITRITE SENSOR PROTEIN NARX-RELATED"/>
    <property type="match status" value="1"/>
</dbReference>
<name>A0A5B9MHE9_9BACT</name>
<protein>
    <recommendedName>
        <fullName evidence="2">histidine kinase</fullName>
        <ecNumber evidence="2">2.7.13.3</ecNumber>
    </recommendedName>
</protein>
<reference evidence="12 13" key="1">
    <citation type="submission" date="2019-02" db="EMBL/GenBank/DDBJ databases">
        <title>Planctomycetal bacteria perform biofilm scaping via a novel small molecule.</title>
        <authorList>
            <person name="Jeske O."/>
            <person name="Boedeker C."/>
            <person name="Wiegand S."/>
            <person name="Breitling P."/>
            <person name="Kallscheuer N."/>
            <person name="Jogler M."/>
            <person name="Rohde M."/>
            <person name="Petersen J."/>
            <person name="Medema M.H."/>
            <person name="Surup F."/>
            <person name="Jogler C."/>
        </authorList>
    </citation>
    <scope>NUCLEOTIDE SEQUENCE [LARGE SCALE GENOMIC DNA]</scope>
    <source>
        <strain evidence="12 13">Mal15</strain>
    </source>
</reference>
<keyword evidence="8" id="KW-0902">Two-component regulatory system</keyword>
<dbReference type="InterPro" id="IPR036890">
    <property type="entry name" value="HATPase_C_sf"/>
</dbReference>
<dbReference type="InterPro" id="IPR003594">
    <property type="entry name" value="HATPase_dom"/>
</dbReference>
<gene>
    <name evidence="12" type="primary">liaS_2</name>
    <name evidence="12" type="ORF">Mal15_30540</name>
</gene>
<dbReference type="Gene3D" id="3.30.565.10">
    <property type="entry name" value="Histidine kinase-like ATPase, C-terminal domain"/>
    <property type="match status" value="1"/>
</dbReference>
<dbReference type="GO" id="GO:0016020">
    <property type="term" value="C:membrane"/>
    <property type="evidence" value="ECO:0007669"/>
    <property type="project" value="InterPro"/>
</dbReference>
<keyword evidence="4 12" id="KW-0808">Transferase</keyword>
<dbReference type="InterPro" id="IPR011712">
    <property type="entry name" value="Sig_transdc_His_kin_sub3_dim/P"/>
</dbReference>
<feature type="domain" description="Histidine kinase/HSP90-like ATPase" evidence="10">
    <location>
        <begin position="160"/>
        <end position="241"/>
    </location>
</feature>
<evidence type="ECO:0000256" key="9">
    <source>
        <dbReference type="SAM" id="MobiDB-lite"/>
    </source>
</evidence>
<evidence type="ECO:0000256" key="5">
    <source>
        <dbReference type="ARBA" id="ARBA00022741"/>
    </source>
</evidence>
<evidence type="ECO:0000256" key="2">
    <source>
        <dbReference type="ARBA" id="ARBA00012438"/>
    </source>
</evidence>
<keyword evidence="3" id="KW-0597">Phosphoprotein</keyword>
<proteinExistence type="predicted"/>
<dbReference type="InterPro" id="IPR050482">
    <property type="entry name" value="Sensor_HK_TwoCompSys"/>
</dbReference>
<dbReference type="AlphaFoldDB" id="A0A5B9MHE9"/>
<dbReference type="SUPFAM" id="SSF55874">
    <property type="entry name" value="ATPase domain of HSP90 chaperone/DNA topoisomerase II/histidine kinase"/>
    <property type="match status" value="1"/>
</dbReference>
<comment type="catalytic activity">
    <reaction evidence="1">
        <text>ATP + protein L-histidine = ADP + protein N-phospho-L-histidine.</text>
        <dbReference type="EC" id="2.7.13.3"/>
    </reaction>
</comment>
<evidence type="ECO:0000313" key="12">
    <source>
        <dbReference type="EMBL" id="QEF98995.1"/>
    </source>
</evidence>
<organism evidence="12 13">
    <name type="scientific">Stieleria maiorica</name>
    <dbReference type="NCBI Taxonomy" id="2795974"/>
    <lineage>
        <taxon>Bacteria</taxon>
        <taxon>Pseudomonadati</taxon>
        <taxon>Planctomycetota</taxon>
        <taxon>Planctomycetia</taxon>
        <taxon>Pirellulales</taxon>
        <taxon>Pirellulaceae</taxon>
        <taxon>Stieleria</taxon>
    </lineage>
</organism>
<sequence length="241" mass="25525">MIPPGDVTGNGVPEDSASPSSGLTAAQITAAQITAAQIIDLERAQIGHDLHDLLIPLIFAASANLQAALRSSGENPFSAEDVPGLLERIAKSDDWLQQALALSRNLLTQIYPPELSNLSWLAAAKDTAARIGGDDCEITWTIDPASPVCDPNWDRDLATTAYRVMIEALRNAIRHGNAKSILITCTPDQMEIVDDGAGFAPESIDPSRFGIRSMKGRAMLVGKTVAIRSAPGGPTTVTMTL</sequence>
<feature type="domain" description="Signal transduction histidine kinase subgroup 3 dimerisation and phosphoacceptor" evidence="11">
    <location>
        <begin position="42"/>
        <end position="115"/>
    </location>
</feature>
<evidence type="ECO:0000259" key="10">
    <source>
        <dbReference type="Pfam" id="PF02518"/>
    </source>
</evidence>
<dbReference type="KEGG" id="smam:Mal15_30540"/>
<dbReference type="GO" id="GO:0046983">
    <property type="term" value="F:protein dimerization activity"/>
    <property type="evidence" value="ECO:0007669"/>
    <property type="project" value="InterPro"/>
</dbReference>
<keyword evidence="5" id="KW-0547">Nucleotide-binding</keyword>
<evidence type="ECO:0000259" key="11">
    <source>
        <dbReference type="Pfam" id="PF07730"/>
    </source>
</evidence>
<accession>A0A5B9MHE9</accession>
<keyword evidence="7" id="KW-0067">ATP-binding</keyword>
<dbReference type="Proteomes" id="UP000321353">
    <property type="component" value="Chromosome"/>
</dbReference>
<evidence type="ECO:0000256" key="6">
    <source>
        <dbReference type="ARBA" id="ARBA00022777"/>
    </source>
</evidence>
<dbReference type="Pfam" id="PF02518">
    <property type="entry name" value="HATPase_c"/>
    <property type="match status" value="1"/>
</dbReference>
<feature type="region of interest" description="Disordered" evidence="9">
    <location>
        <begin position="1"/>
        <end position="21"/>
    </location>
</feature>
<dbReference type="EC" id="2.7.13.3" evidence="2"/>
<dbReference type="CDD" id="cd16917">
    <property type="entry name" value="HATPase_UhpB-NarQ-NarX-like"/>
    <property type="match status" value="1"/>
</dbReference>
<dbReference type="GO" id="GO:0005524">
    <property type="term" value="F:ATP binding"/>
    <property type="evidence" value="ECO:0007669"/>
    <property type="project" value="UniProtKB-KW"/>
</dbReference>
<dbReference type="Pfam" id="PF07730">
    <property type="entry name" value="HisKA_3"/>
    <property type="match status" value="1"/>
</dbReference>
<evidence type="ECO:0000256" key="8">
    <source>
        <dbReference type="ARBA" id="ARBA00023012"/>
    </source>
</evidence>
<evidence type="ECO:0000256" key="4">
    <source>
        <dbReference type="ARBA" id="ARBA00022679"/>
    </source>
</evidence>
<dbReference type="GO" id="GO:0000155">
    <property type="term" value="F:phosphorelay sensor kinase activity"/>
    <property type="evidence" value="ECO:0007669"/>
    <property type="project" value="InterPro"/>
</dbReference>
<keyword evidence="6 12" id="KW-0418">Kinase</keyword>
<evidence type="ECO:0000256" key="3">
    <source>
        <dbReference type="ARBA" id="ARBA00022553"/>
    </source>
</evidence>
<dbReference type="EMBL" id="CP036264">
    <property type="protein sequence ID" value="QEF98995.1"/>
    <property type="molecule type" value="Genomic_DNA"/>
</dbReference>
<evidence type="ECO:0000256" key="1">
    <source>
        <dbReference type="ARBA" id="ARBA00000085"/>
    </source>
</evidence>
<evidence type="ECO:0000313" key="13">
    <source>
        <dbReference type="Proteomes" id="UP000321353"/>
    </source>
</evidence>
<keyword evidence="13" id="KW-1185">Reference proteome</keyword>
<dbReference type="PANTHER" id="PTHR24421:SF10">
    <property type="entry name" value="NITRATE_NITRITE SENSOR PROTEIN NARQ"/>
    <property type="match status" value="1"/>
</dbReference>